<sequence>MAPPSDYLHEWYCDKQHIVDESVFGQLSSVWGMDRYTNFPLISINTAEISLLYTIYPNFTPHRGWGSVL</sequence>
<accession>A0ABQ5BZI1</accession>
<evidence type="ECO:0000313" key="1">
    <source>
        <dbReference type="EMBL" id="GJT19733.1"/>
    </source>
</evidence>
<organism evidence="1 2">
    <name type="scientific">Tanacetum coccineum</name>
    <dbReference type="NCBI Taxonomy" id="301880"/>
    <lineage>
        <taxon>Eukaryota</taxon>
        <taxon>Viridiplantae</taxon>
        <taxon>Streptophyta</taxon>
        <taxon>Embryophyta</taxon>
        <taxon>Tracheophyta</taxon>
        <taxon>Spermatophyta</taxon>
        <taxon>Magnoliopsida</taxon>
        <taxon>eudicotyledons</taxon>
        <taxon>Gunneridae</taxon>
        <taxon>Pentapetalae</taxon>
        <taxon>asterids</taxon>
        <taxon>campanulids</taxon>
        <taxon>Asterales</taxon>
        <taxon>Asteraceae</taxon>
        <taxon>Asteroideae</taxon>
        <taxon>Anthemideae</taxon>
        <taxon>Anthemidinae</taxon>
        <taxon>Tanacetum</taxon>
    </lineage>
</organism>
<reference evidence="1" key="1">
    <citation type="journal article" date="2022" name="Int. J. Mol. Sci.">
        <title>Draft Genome of Tanacetum Coccineum: Genomic Comparison of Closely Related Tanacetum-Family Plants.</title>
        <authorList>
            <person name="Yamashiro T."/>
            <person name="Shiraishi A."/>
            <person name="Nakayama K."/>
            <person name="Satake H."/>
        </authorList>
    </citation>
    <scope>NUCLEOTIDE SEQUENCE</scope>
</reference>
<comment type="caution">
    <text evidence="1">The sequence shown here is derived from an EMBL/GenBank/DDBJ whole genome shotgun (WGS) entry which is preliminary data.</text>
</comment>
<evidence type="ECO:0000313" key="2">
    <source>
        <dbReference type="Proteomes" id="UP001151760"/>
    </source>
</evidence>
<dbReference type="Proteomes" id="UP001151760">
    <property type="component" value="Unassembled WGS sequence"/>
</dbReference>
<name>A0ABQ5BZI1_9ASTR</name>
<dbReference type="EMBL" id="BQNB010013741">
    <property type="protein sequence ID" value="GJT19733.1"/>
    <property type="molecule type" value="Genomic_DNA"/>
</dbReference>
<keyword evidence="2" id="KW-1185">Reference proteome</keyword>
<reference evidence="1" key="2">
    <citation type="submission" date="2022-01" db="EMBL/GenBank/DDBJ databases">
        <authorList>
            <person name="Yamashiro T."/>
            <person name="Shiraishi A."/>
            <person name="Satake H."/>
            <person name="Nakayama K."/>
        </authorList>
    </citation>
    <scope>NUCLEOTIDE SEQUENCE</scope>
</reference>
<protein>
    <submittedName>
        <fullName evidence="1">Uncharacterized protein</fullName>
    </submittedName>
</protein>
<proteinExistence type="predicted"/>
<gene>
    <name evidence="1" type="ORF">Tco_0878439</name>
</gene>